<feature type="transmembrane region" description="Helical" evidence="2">
    <location>
        <begin position="319"/>
        <end position="339"/>
    </location>
</feature>
<dbReference type="Pfam" id="PF01757">
    <property type="entry name" value="Acyl_transf_3"/>
    <property type="match status" value="1"/>
</dbReference>
<feature type="transmembrane region" description="Helical" evidence="2">
    <location>
        <begin position="290"/>
        <end position="313"/>
    </location>
</feature>
<feature type="transmembrane region" description="Helical" evidence="2">
    <location>
        <begin position="171"/>
        <end position="188"/>
    </location>
</feature>
<feature type="compositionally biased region" description="Basic and acidic residues" evidence="1">
    <location>
        <begin position="355"/>
        <end position="376"/>
    </location>
</feature>
<keyword evidence="5" id="KW-0808">Transferase</keyword>
<evidence type="ECO:0000256" key="2">
    <source>
        <dbReference type="SAM" id="Phobius"/>
    </source>
</evidence>
<dbReference type="PANTHER" id="PTHR23028:SF53">
    <property type="entry name" value="ACYL_TRANSF_3 DOMAIN-CONTAINING PROTEIN"/>
    <property type="match status" value="1"/>
</dbReference>
<dbReference type="InterPro" id="IPR043968">
    <property type="entry name" value="SGNH"/>
</dbReference>
<proteinExistence type="predicted"/>
<evidence type="ECO:0000259" key="4">
    <source>
        <dbReference type="Pfam" id="PF19040"/>
    </source>
</evidence>
<keyword evidence="2" id="KW-1133">Transmembrane helix</keyword>
<feature type="transmembrane region" description="Helical" evidence="2">
    <location>
        <begin position="228"/>
        <end position="245"/>
    </location>
</feature>
<feature type="region of interest" description="Disordered" evidence="1">
    <location>
        <begin position="354"/>
        <end position="376"/>
    </location>
</feature>
<comment type="caution">
    <text evidence="5">The sequence shown here is derived from an EMBL/GenBank/DDBJ whole genome shotgun (WGS) entry which is preliminary data.</text>
</comment>
<dbReference type="OrthoDB" id="3404679at2"/>
<dbReference type="EMBL" id="SOHE01000085">
    <property type="protein sequence ID" value="TFD45389.1"/>
    <property type="molecule type" value="Genomic_DNA"/>
</dbReference>
<evidence type="ECO:0000256" key="1">
    <source>
        <dbReference type="SAM" id="MobiDB-lite"/>
    </source>
</evidence>
<evidence type="ECO:0000313" key="6">
    <source>
        <dbReference type="Proteomes" id="UP000297447"/>
    </source>
</evidence>
<keyword evidence="5" id="KW-0012">Acyltransferase</keyword>
<feature type="transmembrane region" description="Helical" evidence="2">
    <location>
        <begin position="379"/>
        <end position="399"/>
    </location>
</feature>
<feature type="domain" description="SGNH" evidence="4">
    <location>
        <begin position="482"/>
        <end position="704"/>
    </location>
</feature>
<dbReference type="Pfam" id="PF19040">
    <property type="entry name" value="SGNH"/>
    <property type="match status" value="1"/>
</dbReference>
<dbReference type="GO" id="GO:0016020">
    <property type="term" value="C:membrane"/>
    <property type="evidence" value="ECO:0007669"/>
    <property type="project" value="TreeGrafter"/>
</dbReference>
<feature type="transmembrane region" description="Helical" evidence="2">
    <location>
        <begin position="194"/>
        <end position="216"/>
    </location>
</feature>
<dbReference type="InterPro" id="IPR002656">
    <property type="entry name" value="Acyl_transf_3_dom"/>
</dbReference>
<dbReference type="AlphaFoldDB" id="A0A4R8ZTY7"/>
<feature type="transmembrane region" description="Helical" evidence="2">
    <location>
        <begin position="38"/>
        <end position="57"/>
    </location>
</feature>
<evidence type="ECO:0000259" key="3">
    <source>
        <dbReference type="Pfam" id="PF01757"/>
    </source>
</evidence>
<protein>
    <submittedName>
        <fullName evidence="5">Acyltransferase</fullName>
    </submittedName>
</protein>
<feature type="transmembrane region" description="Helical" evidence="2">
    <location>
        <begin position="149"/>
        <end position="164"/>
    </location>
</feature>
<feature type="transmembrane region" description="Helical" evidence="2">
    <location>
        <begin position="78"/>
        <end position="100"/>
    </location>
</feature>
<reference evidence="5 6" key="1">
    <citation type="submission" date="2019-03" db="EMBL/GenBank/DDBJ databases">
        <title>Genomics of glacier-inhabiting Cryobacterium strains.</title>
        <authorList>
            <person name="Liu Q."/>
            <person name="Xin Y.-H."/>
        </authorList>
    </citation>
    <scope>NUCLEOTIDE SEQUENCE [LARGE SCALE GENOMIC DNA]</scope>
    <source>
        <strain evidence="5 6">Hh14</strain>
    </source>
</reference>
<feature type="domain" description="Acyltransferase 3" evidence="3">
    <location>
        <begin position="12"/>
        <end position="336"/>
    </location>
</feature>
<dbReference type="Proteomes" id="UP000297447">
    <property type="component" value="Unassembled WGS sequence"/>
</dbReference>
<dbReference type="RefSeq" id="WP_134521075.1">
    <property type="nucleotide sequence ID" value="NZ_SOHE01000085.1"/>
</dbReference>
<keyword evidence="2" id="KW-0812">Transmembrane</keyword>
<dbReference type="GO" id="GO:0016747">
    <property type="term" value="F:acyltransferase activity, transferring groups other than amino-acyl groups"/>
    <property type="evidence" value="ECO:0007669"/>
    <property type="project" value="InterPro"/>
</dbReference>
<dbReference type="InterPro" id="IPR050879">
    <property type="entry name" value="Acyltransferase_3"/>
</dbReference>
<dbReference type="SUPFAM" id="SSF52266">
    <property type="entry name" value="SGNH hydrolase"/>
    <property type="match status" value="1"/>
</dbReference>
<gene>
    <name evidence="5" type="ORF">E3T55_18840</name>
</gene>
<organism evidence="5 6">
    <name type="scientific">Cryobacterium frigoriphilum</name>
    <dbReference type="NCBI Taxonomy" id="1259150"/>
    <lineage>
        <taxon>Bacteria</taxon>
        <taxon>Bacillati</taxon>
        <taxon>Actinomycetota</taxon>
        <taxon>Actinomycetes</taxon>
        <taxon>Micrococcales</taxon>
        <taxon>Microbacteriaceae</taxon>
        <taxon>Cryobacterium</taxon>
    </lineage>
</organism>
<dbReference type="PANTHER" id="PTHR23028">
    <property type="entry name" value="ACETYLTRANSFERASE"/>
    <property type="match status" value="1"/>
</dbReference>
<feature type="transmembrane region" description="Helical" evidence="2">
    <location>
        <begin position="251"/>
        <end position="269"/>
    </location>
</feature>
<evidence type="ECO:0000313" key="5">
    <source>
        <dbReference type="EMBL" id="TFD45389.1"/>
    </source>
</evidence>
<keyword evidence="6" id="KW-1185">Reference proteome</keyword>
<name>A0A4R8ZTY7_9MICO</name>
<keyword evidence="2" id="KW-0472">Membrane</keyword>
<dbReference type="GO" id="GO:0009103">
    <property type="term" value="P:lipopolysaccharide biosynthetic process"/>
    <property type="evidence" value="ECO:0007669"/>
    <property type="project" value="TreeGrafter"/>
</dbReference>
<accession>A0A4R8ZTY7</accession>
<sequence length="714" mass="76065">MAASVRPRFRPDIQGLRALAVLAVVANHLFAWPAGGFIGVDVFFVISGFLITGQLYREHQKTGRISFADFYRRRVRRIFPISTVVIVVTVAASFVVFLSARAQSVGVDAVWALFFAGNWQSAVQGTDYWAATGTISPLQHYWSLGVEEQFYLVWPILLIGLLWLKRGTTGILTVIVALTFVYAIWETFQNPTFAYFSTFARAWELGVGALLAVAASTLHRIPRALRPALGWLGFLGIIASLALVGESAGFPAPWAALPVLSTALVIAAGTTRKPTAQRHLFPLTNPVSGYIGNISYSLYLWHFPVIVLLAGVLPAASPSYVIICLIGMFGLSVLSYHLLEDPIRKSTWLQPGAEAEARRQRIRDEKRRRPRADTPSRKAYAGVALMTVATITLATIALARPQVPPTPGDLTAAVAVVTAPTAPTAADDAAPADTPESERSAQILAALTATEFPDLNPAVNDLGIQSWLDQVAADGCADISQSNAERCVTGPADGTQAVAVLGDSFALAWLPGIRAALEPLGYRVHSFARGQCPAATVTVNRDGGAAYPECAEHRDWAIGAINELSPDLVILASATATTFRLTSAATGQAAITEMRDGTATTLAALAPSEARLAVLAAPPAGKVLQACVTNFAAPRDCTDDVTRGWKDLRTAESDAATAQNAAYIDTLDWFCNGDRCPGFVGTTPVRADGLHLTVPYAESLAPLISNALAAPVDR</sequence>